<dbReference type="SMART" id="SM00388">
    <property type="entry name" value="HisKA"/>
    <property type="match status" value="1"/>
</dbReference>
<comment type="catalytic activity">
    <reaction evidence="1">
        <text>ATP + protein L-histidine = ADP + protein N-phospho-L-histidine.</text>
        <dbReference type="EC" id="2.7.13.3"/>
    </reaction>
</comment>
<evidence type="ECO:0000256" key="4">
    <source>
        <dbReference type="ARBA" id="ARBA00022553"/>
    </source>
</evidence>
<dbReference type="CDD" id="cd17546">
    <property type="entry name" value="REC_hyHK_CKI1_RcsC-like"/>
    <property type="match status" value="1"/>
</dbReference>
<dbReference type="InterPro" id="IPR001789">
    <property type="entry name" value="Sig_transdc_resp-reg_receiver"/>
</dbReference>
<dbReference type="SUPFAM" id="SSF55785">
    <property type="entry name" value="PYP-like sensor domain (PAS domain)"/>
    <property type="match status" value="1"/>
</dbReference>
<evidence type="ECO:0000256" key="6">
    <source>
        <dbReference type="ARBA" id="ARBA00022741"/>
    </source>
</evidence>
<evidence type="ECO:0000256" key="2">
    <source>
        <dbReference type="ARBA" id="ARBA00004370"/>
    </source>
</evidence>
<dbReference type="CDD" id="cd00130">
    <property type="entry name" value="PAS"/>
    <property type="match status" value="1"/>
</dbReference>
<dbReference type="PROSITE" id="PS50109">
    <property type="entry name" value="HIS_KIN"/>
    <property type="match status" value="1"/>
</dbReference>
<dbReference type="GO" id="GO:0000155">
    <property type="term" value="F:phosphorelay sensor kinase activity"/>
    <property type="evidence" value="ECO:0007669"/>
    <property type="project" value="InterPro"/>
</dbReference>
<evidence type="ECO:0000259" key="14">
    <source>
        <dbReference type="PROSITE" id="PS50110"/>
    </source>
</evidence>
<dbReference type="PROSITE" id="PS50112">
    <property type="entry name" value="PAS"/>
    <property type="match status" value="1"/>
</dbReference>
<dbReference type="CDD" id="cd16922">
    <property type="entry name" value="HATPase_EvgS-ArcB-TorS-like"/>
    <property type="match status" value="1"/>
</dbReference>
<protein>
    <recommendedName>
        <fullName evidence="3">histidine kinase</fullName>
        <ecNumber evidence="3">2.7.13.3</ecNumber>
    </recommendedName>
</protein>
<dbReference type="EC" id="2.7.13.3" evidence="3"/>
<sequence>MRAARPTTFWRHTLFLEGTALLFVVAILVVAVWLVLDDMGRKYLDLRLADAAKINLLLDNQLEDARTTFQRFVALPETERQGASAMLVETFSDIYRLDEALCIESIYKAAPTSRVFTGFCFTGGNLGRSLEEQGETMHYSAIQRGFEDDTPSTYYSMRLGGELFLGRLTLDYVKRLLTDLSQASGTPLLLVSEDGFVLLSGVPENGIGLIDLRTLLSQTTTGDTLEVAGRRWIPHVCDTAILGARIVILIPTDLLETQRWTMLLYLCGMLVSLILVVMIKNRWLYRSIIQPVSAFAERMRDLEQGQFAVSVPVVESRFRELASLQRRFRAMSEAIRQREQSLRESESRFRLAFDNANTGMCLVDLQGRLFQVNDKMTEIFGYPREVLEGMTVNDLTEPEDIALSPTFIERAQHGGVNNAVFEKRYRHSEGHVVYGLVASALVRDASGQPLYFISQVQDISERKRQEQELKQTRDAAEAANRAKSVFLANMSHEIRTPLNAILGFAQILARTPDLPAEQRQSVDVIARSGEHLLTLINNILEMAKVEAGRMLCQTAPFDLPALLCETESFFRQRASERRLTLERVTDELPRLVVGDATKLRQVLINLISNAIKFTPACGRVTLMARAIGADEIRFSVADTGVGITTEELGQLFNPFVQTAAGRRQQDGTGLGLALSREYTRLMGGELAVESRVGHGSRFEFSLRLPVVGSAQAEALPVESMPIIGLAPSQPPRRLLIVDDLADNRAPLRVLLESINPQPPVLELREAADGREALELWERWQPHLIFMDLRMPVMSGEEATRRIMARMRERPDAIQTRVIALTASGLDVQPEESLALGFVALAHKPFQVDEILELVARFAELRVIHAAAPADGASSSALSQAALAERWAAHPESWRTAVSAAVSIGDFEQIASHLEALRETDPLLHETLARWAHDYDLESFAQLCASC</sequence>
<dbReference type="InterPro" id="IPR013767">
    <property type="entry name" value="PAS_fold"/>
</dbReference>
<dbReference type="Pfam" id="PF02518">
    <property type="entry name" value="HATPase_c"/>
    <property type="match status" value="1"/>
</dbReference>
<dbReference type="EMBL" id="NRSD01000007">
    <property type="protein sequence ID" value="MBK1644819.1"/>
    <property type="molecule type" value="Genomic_DNA"/>
</dbReference>
<dbReference type="Pfam" id="PF00512">
    <property type="entry name" value="HisKA"/>
    <property type="match status" value="1"/>
</dbReference>
<dbReference type="Gene3D" id="3.30.565.10">
    <property type="entry name" value="Histidine kinase-like ATPase, C-terminal domain"/>
    <property type="match status" value="1"/>
</dbReference>
<dbReference type="SUPFAM" id="SSF47384">
    <property type="entry name" value="Homodimeric domain of signal transducing histidine kinase"/>
    <property type="match status" value="1"/>
</dbReference>
<dbReference type="PROSITE" id="PS50885">
    <property type="entry name" value="HAMP"/>
    <property type="match status" value="1"/>
</dbReference>
<dbReference type="SMART" id="SM00091">
    <property type="entry name" value="PAS"/>
    <property type="match status" value="1"/>
</dbReference>
<dbReference type="PRINTS" id="PR00344">
    <property type="entry name" value="BCTRLSENSOR"/>
</dbReference>
<dbReference type="Proteomes" id="UP001138802">
    <property type="component" value="Unassembled WGS sequence"/>
</dbReference>
<evidence type="ECO:0000256" key="10">
    <source>
        <dbReference type="ARBA" id="ARBA00023136"/>
    </source>
</evidence>
<dbReference type="AlphaFoldDB" id="A0A9X0WHI6"/>
<evidence type="ECO:0000256" key="11">
    <source>
        <dbReference type="PROSITE-ProRule" id="PRU00169"/>
    </source>
</evidence>
<dbReference type="PANTHER" id="PTHR43047">
    <property type="entry name" value="TWO-COMPONENT HISTIDINE PROTEIN KINASE"/>
    <property type="match status" value="1"/>
</dbReference>
<proteinExistence type="predicted"/>
<keyword evidence="8" id="KW-0067">ATP-binding</keyword>
<dbReference type="SMART" id="SM00448">
    <property type="entry name" value="REC"/>
    <property type="match status" value="1"/>
</dbReference>
<dbReference type="InterPro" id="IPR011006">
    <property type="entry name" value="CheY-like_superfamily"/>
</dbReference>
<evidence type="ECO:0000259" key="16">
    <source>
        <dbReference type="PROSITE" id="PS50113"/>
    </source>
</evidence>
<dbReference type="Gene3D" id="6.10.340.10">
    <property type="match status" value="1"/>
</dbReference>
<keyword evidence="5" id="KW-0808">Transferase</keyword>
<reference evidence="18 19" key="1">
    <citation type="journal article" date="2020" name="Microorganisms">
        <title>Osmotic Adaptation and Compatible Solute Biosynthesis of Phototrophic Bacteria as Revealed from Genome Analyses.</title>
        <authorList>
            <person name="Imhoff J.F."/>
            <person name="Rahn T."/>
            <person name="Kunzel S."/>
            <person name="Keller A."/>
            <person name="Neulinger S.C."/>
        </authorList>
    </citation>
    <scope>NUCLEOTIDE SEQUENCE [LARGE SCALE GENOMIC DNA]</scope>
    <source>
        <strain evidence="18 19">DSM 21303</strain>
    </source>
</reference>
<keyword evidence="9" id="KW-0902">Two-component regulatory system</keyword>
<dbReference type="InterPro" id="IPR000014">
    <property type="entry name" value="PAS"/>
</dbReference>
<dbReference type="SUPFAM" id="SSF52172">
    <property type="entry name" value="CheY-like"/>
    <property type="match status" value="1"/>
</dbReference>
<evidence type="ECO:0000313" key="18">
    <source>
        <dbReference type="EMBL" id="MBK1644819.1"/>
    </source>
</evidence>
<dbReference type="Gene3D" id="1.10.287.130">
    <property type="match status" value="1"/>
</dbReference>
<dbReference type="SMART" id="SM00304">
    <property type="entry name" value="HAMP"/>
    <property type="match status" value="1"/>
</dbReference>
<keyword evidence="7" id="KW-0418">Kinase</keyword>
<dbReference type="InterPro" id="IPR003594">
    <property type="entry name" value="HATPase_dom"/>
</dbReference>
<dbReference type="InterPro" id="IPR036097">
    <property type="entry name" value="HisK_dim/P_sf"/>
</dbReference>
<dbReference type="GO" id="GO:0006355">
    <property type="term" value="P:regulation of DNA-templated transcription"/>
    <property type="evidence" value="ECO:0007669"/>
    <property type="project" value="InterPro"/>
</dbReference>
<dbReference type="PROSITE" id="PS50110">
    <property type="entry name" value="RESPONSE_REGULATORY"/>
    <property type="match status" value="1"/>
</dbReference>
<evidence type="ECO:0000259" key="13">
    <source>
        <dbReference type="PROSITE" id="PS50109"/>
    </source>
</evidence>
<accession>A0A9X0WHI6</accession>
<feature type="domain" description="PAS" evidence="15">
    <location>
        <begin position="345"/>
        <end position="415"/>
    </location>
</feature>
<dbReference type="CDD" id="cd00082">
    <property type="entry name" value="HisKA"/>
    <property type="match status" value="1"/>
</dbReference>
<dbReference type="GO" id="GO:0009927">
    <property type="term" value="F:histidine phosphotransfer kinase activity"/>
    <property type="evidence" value="ECO:0007669"/>
    <property type="project" value="TreeGrafter"/>
</dbReference>
<keyword evidence="10 12" id="KW-0472">Membrane</keyword>
<dbReference type="Pfam" id="PF00072">
    <property type="entry name" value="Response_reg"/>
    <property type="match status" value="1"/>
</dbReference>
<keyword evidence="12" id="KW-1133">Transmembrane helix</keyword>
<evidence type="ECO:0000256" key="3">
    <source>
        <dbReference type="ARBA" id="ARBA00012438"/>
    </source>
</evidence>
<evidence type="ECO:0000313" key="19">
    <source>
        <dbReference type="Proteomes" id="UP001138802"/>
    </source>
</evidence>
<evidence type="ECO:0000256" key="8">
    <source>
        <dbReference type="ARBA" id="ARBA00022840"/>
    </source>
</evidence>
<organism evidence="18 19">
    <name type="scientific">Thiocapsa imhoffii</name>
    <dbReference type="NCBI Taxonomy" id="382777"/>
    <lineage>
        <taxon>Bacteria</taxon>
        <taxon>Pseudomonadati</taxon>
        <taxon>Pseudomonadota</taxon>
        <taxon>Gammaproteobacteria</taxon>
        <taxon>Chromatiales</taxon>
        <taxon>Chromatiaceae</taxon>
        <taxon>Thiocapsa</taxon>
    </lineage>
</organism>
<dbReference type="InterPro" id="IPR003660">
    <property type="entry name" value="HAMP_dom"/>
</dbReference>
<dbReference type="InterPro" id="IPR001610">
    <property type="entry name" value="PAC"/>
</dbReference>
<dbReference type="FunFam" id="1.10.287.130:FF:000038">
    <property type="entry name" value="Sensory transduction histidine kinase"/>
    <property type="match status" value="1"/>
</dbReference>
<dbReference type="InterPro" id="IPR003661">
    <property type="entry name" value="HisK_dim/P_dom"/>
</dbReference>
<feature type="domain" description="Histidine kinase" evidence="13">
    <location>
        <begin position="489"/>
        <end position="706"/>
    </location>
</feature>
<dbReference type="InterPro" id="IPR036890">
    <property type="entry name" value="HATPase_C_sf"/>
</dbReference>
<dbReference type="InterPro" id="IPR035965">
    <property type="entry name" value="PAS-like_dom_sf"/>
</dbReference>
<keyword evidence="12" id="KW-0812">Transmembrane</keyword>
<dbReference type="SUPFAM" id="SSF55874">
    <property type="entry name" value="ATPase domain of HSP90 chaperone/DNA topoisomerase II/histidine kinase"/>
    <property type="match status" value="1"/>
</dbReference>
<evidence type="ECO:0000256" key="9">
    <source>
        <dbReference type="ARBA" id="ARBA00023012"/>
    </source>
</evidence>
<keyword evidence="19" id="KW-1185">Reference proteome</keyword>
<dbReference type="GO" id="GO:0005524">
    <property type="term" value="F:ATP binding"/>
    <property type="evidence" value="ECO:0007669"/>
    <property type="project" value="UniProtKB-KW"/>
</dbReference>
<comment type="caution">
    <text evidence="18">The sequence shown here is derived from an EMBL/GenBank/DDBJ whole genome shotgun (WGS) entry which is preliminary data.</text>
</comment>
<dbReference type="GO" id="GO:0005886">
    <property type="term" value="C:plasma membrane"/>
    <property type="evidence" value="ECO:0007669"/>
    <property type="project" value="TreeGrafter"/>
</dbReference>
<dbReference type="InterPro" id="IPR005467">
    <property type="entry name" value="His_kinase_dom"/>
</dbReference>
<name>A0A9X0WHI6_9GAMM</name>
<dbReference type="InterPro" id="IPR000700">
    <property type="entry name" value="PAS-assoc_C"/>
</dbReference>
<dbReference type="Gene3D" id="3.30.450.20">
    <property type="entry name" value="PAS domain"/>
    <property type="match status" value="1"/>
</dbReference>
<feature type="domain" description="HAMP" evidence="17">
    <location>
        <begin position="286"/>
        <end position="340"/>
    </location>
</feature>
<feature type="domain" description="Response regulatory" evidence="14">
    <location>
        <begin position="733"/>
        <end position="858"/>
    </location>
</feature>
<evidence type="ECO:0000259" key="15">
    <source>
        <dbReference type="PROSITE" id="PS50112"/>
    </source>
</evidence>
<dbReference type="RefSeq" id="WP_200387625.1">
    <property type="nucleotide sequence ID" value="NZ_NRSD01000007.1"/>
</dbReference>
<dbReference type="Gene3D" id="3.40.50.2300">
    <property type="match status" value="1"/>
</dbReference>
<evidence type="ECO:0000259" key="17">
    <source>
        <dbReference type="PROSITE" id="PS50885"/>
    </source>
</evidence>
<evidence type="ECO:0000256" key="5">
    <source>
        <dbReference type="ARBA" id="ARBA00022679"/>
    </source>
</evidence>
<dbReference type="PANTHER" id="PTHR43047:SF72">
    <property type="entry name" value="OSMOSENSING HISTIDINE PROTEIN KINASE SLN1"/>
    <property type="match status" value="1"/>
</dbReference>
<dbReference type="InterPro" id="IPR004358">
    <property type="entry name" value="Sig_transdc_His_kin-like_C"/>
</dbReference>
<evidence type="ECO:0000256" key="7">
    <source>
        <dbReference type="ARBA" id="ARBA00022777"/>
    </source>
</evidence>
<dbReference type="Pfam" id="PF00989">
    <property type="entry name" value="PAS"/>
    <property type="match status" value="1"/>
</dbReference>
<feature type="domain" description="PAC" evidence="16">
    <location>
        <begin position="419"/>
        <end position="471"/>
    </location>
</feature>
<comment type="subcellular location">
    <subcellularLocation>
        <location evidence="2">Membrane</location>
    </subcellularLocation>
</comment>
<evidence type="ECO:0000256" key="12">
    <source>
        <dbReference type="SAM" id="Phobius"/>
    </source>
</evidence>
<dbReference type="PROSITE" id="PS50113">
    <property type="entry name" value="PAC"/>
    <property type="match status" value="1"/>
</dbReference>
<evidence type="ECO:0000256" key="1">
    <source>
        <dbReference type="ARBA" id="ARBA00000085"/>
    </source>
</evidence>
<dbReference type="SMART" id="SM00086">
    <property type="entry name" value="PAC"/>
    <property type="match status" value="1"/>
</dbReference>
<keyword evidence="4 11" id="KW-0597">Phosphoprotein</keyword>
<feature type="modified residue" description="4-aspartylphosphate" evidence="11">
    <location>
        <position position="787"/>
    </location>
</feature>
<dbReference type="NCBIfam" id="TIGR00229">
    <property type="entry name" value="sensory_box"/>
    <property type="match status" value="1"/>
</dbReference>
<keyword evidence="6" id="KW-0547">Nucleotide-binding</keyword>
<dbReference type="SMART" id="SM00387">
    <property type="entry name" value="HATPase_c"/>
    <property type="match status" value="1"/>
</dbReference>
<feature type="transmembrane region" description="Helical" evidence="12">
    <location>
        <begin position="14"/>
        <end position="36"/>
    </location>
</feature>
<gene>
    <name evidence="18" type="ORF">CKO25_09185</name>
</gene>